<gene>
    <name evidence="1" type="ORF">N3K66_006653</name>
</gene>
<evidence type="ECO:0000313" key="2">
    <source>
        <dbReference type="Proteomes" id="UP001163324"/>
    </source>
</evidence>
<name>A0ACC0UYJ3_9HYPO</name>
<comment type="caution">
    <text evidence="1">The sequence shown here is derived from an EMBL/GenBank/DDBJ whole genome shotgun (WGS) entry which is preliminary data.</text>
</comment>
<proteinExistence type="predicted"/>
<evidence type="ECO:0000313" key="1">
    <source>
        <dbReference type="EMBL" id="KAI9898293.1"/>
    </source>
</evidence>
<reference evidence="1" key="1">
    <citation type="submission" date="2022-10" db="EMBL/GenBank/DDBJ databases">
        <title>Complete Genome of Trichothecium roseum strain YXFP-22015, a Plant Pathogen Isolated from Citrus.</title>
        <authorList>
            <person name="Wang Y."/>
            <person name="Zhu L."/>
        </authorList>
    </citation>
    <scope>NUCLEOTIDE SEQUENCE</scope>
    <source>
        <strain evidence="1">YXFP-22015</strain>
    </source>
</reference>
<dbReference type="EMBL" id="CM047945">
    <property type="protein sequence ID" value="KAI9898293.1"/>
    <property type="molecule type" value="Genomic_DNA"/>
</dbReference>
<accession>A0ACC0UYJ3</accession>
<sequence length="881" mass="95249">MSRWLSLRRRKTRNRPNSVASSITKSFPKGLAFLSEPEDANVDIVFIHDLTQGRDEAWASVDPADGWPARLSEQGLDKARLVTFGYDVGDVQRIGELFDPSKLRESAERLLHYYPLHAGWASQANGATNGTAEAAVNGTNGVNGINGANGVNGHGDEHNGATAEEHAPAPVGIERPVIFVAHGFGGLIYEQAVALSFEKDQGVGKRRKHASVLLNTPHHGPGIAEWAVICAKELGIPCASSAQLEDWPPFEESIEKLRIIQRLFREAIRQKKSDLHITGAYGTLPTANKLKLASEWASLPDFESIAVEETHFGLTSLRADGEGFKKIASFIVKNASELSTAAADEASAEAAAAEERRLSETTFDRHRDAAAAIIALGLEATKPLAALFNSPQKHSKFMVAYVSKKLEYLLNAFEFLGLQLNKYEAASEERALEDLHLALETCRDSILKLQSETEDFGDISGTDQELQALSDQSGVLDSLIIPVVGDLRRGLDGILDKLLSVSPQTDSSEAALRKQFIKLRRESTHVQDLGARLSTYLPADKLLELEAKATEPSQTLLHCAARSGDVLAVEVLVDMGSNINSRDGEQQTPLHHASQRGDILTVGILLDRGASVEAQDVQGLRPLHLAASKGAGNVVELLLQKGADKDAPDSRARVPLHWAAENNHEAVVQQLIFAKASLGAGDKNARTSLHLAVEYQSEGVAQQLIRANAPIDALDRWSSTPLHIAAQKNSHAVIQQLFQAKASIDAKDQYQRTPLHWAAFRGFEKILTALLEKKADLEAVDSEGHTALQLAVIQGYTGIVQTLLGAGAVKEARGTAGSVPLHEAISRGYIVLARMLLDDGADIEAKDKNGLTPLRAAMSRGQRDMVNLLVGKGANMDVKDN</sequence>
<protein>
    <submittedName>
        <fullName evidence="1">Uncharacterized protein</fullName>
    </submittedName>
</protein>
<organism evidence="1 2">
    <name type="scientific">Trichothecium roseum</name>
    <dbReference type="NCBI Taxonomy" id="47278"/>
    <lineage>
        <taxon>Eukaryota</taxon>
        <taxon>Fungi</taxon>
        <taxon>Dikarya</taxon>
        <taxon>Ascomycota</taxon>
        <taxon>Pezizomycotina</taxon>
        <taxon>Sordariomycetes</taxon>
        <taxon>Hypocreomycetidae</taxon>
        <taxon>Hypocreales</taxon>
        <taxon>Hypocreales incertae sedis</taxon>
        <taxon>Trichothecium</taxon>
    </lineage>
</organism>
<dbReference type="Proteomes" id="UP001163324">
    <property type="component" value="Chromosome 6"/>
</dbReference>
<keyword evidence="2" id="KW-1185">Reference proteome</keyword>